<comment type="similarity">
    <text evidence="10">Belongs to the SGF11 family.</text>
</comment>
<name>F2TWU2_SALR5</name>
<dbReference type="PANTHER" id="PTHR46367">
    <property type="entry name" value="ATAXIN-7-LIKE PROTEIN 3"/>
    <property type="match status" value="1"/>
</dbReference>
<organism evidence="13">
    <name type="scientific">Salpingoeca rosetta (strain ATCC 50818 / BSB-021)</name>
    <dbReference type="NCBI Taxonomy" id="946362"/>
    <lineage>
        <taxon>Eukaryota</taxon>
        <taxon>Choanoflagellata</taxon>
        <taxon>Craspedida</taxon>
        <taxon>Salpingoecidae</taxon>
        <taxon>Salpingoeca</taxon>
    </lineage>
</organism>
<evidence type="ECO:0000256" key="11">
    <source>
        <dbReference type="SAM" id="MobiDB-lite"/>
    </source>
</evidence>
<reference evidence="12" key="1">
    <citation type="submission" date="2009-08" db="EMBL/GenBank/DDBJ databases">
        <title>Annotation of Salpingoeca rosetta.</title>
        <authorList>
            <consortium name="The Broad Institute Genome Sequencing Platform"/>
            <person name="Russ C."/>
            <person name="Cuomo C."/>
            <person name="Burger G."/>
            <person name="Gray M.W."/>
            <person name="Holland P.W.H."/>
            <person name="King N."/>
            <person name="Lang F.B.F."/>
            <person name="Roger A.J."/>
            <person name="Ruiz-Trillo I."/>
            <person name="Young S.K."/>
            <person name="Zeng Q."/>
            <person name="Gargeya S."/>
            <person name="Alvarado L."/>
            <person name="Berlin A."/>
            <person name="Chapman S.B."/>
            <person name="Chen Z."/>
            <person name="Freedman E."/>
            <person name="Gellesch M."/>
            <person name="Goldberg J."/>
            <person name="Griggs A."/>
            <person name="Gujja S."/>
            <person name="Heilman E."/>
            <person name="Heiman D."/>
            <person name="Howarth C."/>
            <person name="Mehta T."/>
            <person name="Neiman D."/>
            <person name="Pearson M."/>
            <person name="Roberts A."/>
            <person name="Saif S."/>
            <person name="Shea T."/>
            <person name="Shenoy N."/>
            <person name="Sisk P."/>
            <person name="Stolte C."/>
            <person name="Sykes S."/>
            <person name="White J."/>
            <person name="Yandava C."/>
            <person name="Haas B."/>
            <person name="Nusbaum C."/>
            <person name="Birren B."/>
        </authorList>
    </citation>
    <scope>NUCLEOTIDE SEQUENCE [LARGE SCALE GENOMIC DNA]</scope>
    <source>
        <strain evidence="12">ATCC 50818</strain>
    </source>
</reference>
<comment type="subcellular location">
    <subcellularLocation>
        <location evidence="1 10">Nucleus</location>
    </subcellularLocation>
</comment>
<dbReference type="GO" id="GO:0006357">
    <property type="term" value="P:regulation of transcription by RNA polymerase II"/>
    <property type="evidence" value="ECO:0007669"/>
    <property type="project" value="TreeGrafter"/>
</dbReference>
<keyword evidence="13" id="KW-1185">Reference proteome</keyword>
<accession>F2TWU2</accession>
<evidence type="ECO:0000256" key="10">
    <source>
        <dbReference type="RuleBase" id="RU261113"/>
    </source>
</evidence>
<dbReference type="OrthoDB" id="21557at2759"/>
<keyword evidence="8" id="KW-0804">Transcription</keyword>
<evidence type="ECO:0000313" key="12">
    <source>
        <dbReference type="EMBL" id="EGD72538.1"/>
    </source>
</evidence>
<dbReference type="InParanoid" id="F2TWU2"/>
<dbReference type="GO" id="GO:0000124">
    <property type="term" value="C:SAGA complex"/>
    <property type="evidence" value="ECO:0007669"/>
    <property type="project" value="TreeGrafter"/>
</dbReference>
<evidence type="ECO:0000256" key="6">
    <source>
        <dbReference type="ARBA" id="ARBA00023015"/>
    </source>
</evidence>
<keyword evidence="9" id="KW-0539">Nucleus</keyword>
<evidence type="ECO:0000256" key="3">
    <source>
        <dbReference type="ARBA" id="ARBA00022771"/>
    </source>
</evidence>
<evidence type="ECO:0000256" key="1">
    <source>
        <dbReference type="ARBA" id="ARBA00004123"/>
    </source>
</evidence>
<keyword evidence="6" id="KW-0805">Transcription regulation</keyword>
<dbReference type="GO" id="GO:0008270">
    <property type="term" value="F:zinc ion binding"/>
    <property type="evidence" value="ECO:0007669"/>
    <property type="project" value="UniProtKB-KW"/>
</dbReference>
<evidence type="ECO:0000256" key="2">
    <source>
        <dbReference type="ARBA" id="ARBA00022723"/>
    </source>
</evidence>
<gene>
    <name evidence="12" type="ORF">PTSG_00561</name>
</gene>
<protein>
    <recommendedName>
        <fullName evidence="10">SAGA-associated factor 11</fullName>
    </recommendedName>
</protein>
<dbReference type="GeneID" id="16067440"/>
<dbReference type="EMBL" id="GL832955">
    <property type="protein sequence ID" value="EGD72538.1"/>
    <property type="molecule type" value="Genomic_DNA"/>
</dbReference>
<dbReference type="RefSeq" id="XP_004999107.1">
    <property type="nucleotide sequence ID" value="XM_004999050.1"/>
</dbReference>
<sequence>MTQETPTAAAVAAVADSMLDFFIWEVVFEVHREAKLDLSCSCTPATANAPNHTHHGLVNAPGLDIFGQKPQASPVVTCPNCHMPKQATKLAQHLELCMGVGGRESRRGGGTRSRNNHQPPAPSAPKPRASENSERRRKPTTKVSAALEDRASKRPRRGGNSSAPPVTGAD</sequence>
<dbReference type="Pfam" id="PF08209">
    <property type="entry name" value="Sgf11"/>
    <property type="match status" value="1"/>
</dbReference>
<dbReference type="AlphaFoldDB" id="F2TWU2"/>
<feature type="region of interest" description="Disordered" evidence="11">
    <location>
        <begin position="101"/>
        <end position="170"/>
    </location>
</feature>
<keyword evidence="2" id="KW-0479">Metal-binding</keyword>
<proteinExistence type="inferred from homology"/>
<evidence type="ECO:0000256" key="5">
    <source>
        <dbReference type="ARBA" id="ARBA00022853"/>
    </source>
</evidence>
<keyword evidence="3" id="KW-0863">Zinc-finger</keyword>
<evidence type="ECO:0000313" key="13">
    <source>
        <dbReference type="Proteomes" id="UP000007799"/>
    </source>
</evidence>
<dbReference type="GO" id="GO:0071819">
    <property type="term" value="C:DUBm complex"/>
    <property type="evidence" value="ECO:0007669"/>
    <property type="project" value="TreeGrafter"/>
</dbReference>
<dbReference type="GO" id="GO:0006325">
    <property type="term" value="P:chromatin organization"/>
    <property type="evidence" value="ECO:0007669"/>
    <property type="project" value="UniProtKB-KW"/>
</dbReference>
<dbReference type="KEGG" id="sre:PTSG_00561"/>
<dbReference type="InterPro" id="IPR051078">
    <property type="entry name" value="SGF11"/>
</dbReference>
<evidence type="ECO:0000256" key="8">
    <source>
        <dbReference type="ARBA" id="ARBA00023163"/>
    </source>
</evidence>
<evidence type="ECO:0000256" key="4">
    <source>
        <dbReference type="ARBA" id="ARBA00022833"/>
    </source>
</evidence>
<dbReference type="GO" id="GO:0003713">
    <property type="term" value="F:transcription coactivator activity"/>
    <property type="evidence" value="ECO:0007669"/>
    <property type="project" value="TreeGrafter"/>
</dbReference>
<keyword evidence="5" id="KW-0156">Chromatin regulator</keyword>
<keyword evidence="7 10" id="KW-0010">Activator</keyword>
<dbReference type="Proteomes" id="UP000007799">
    <property type="component" value="Unassembled WGS sequence"/>
</dbReference>
<keyword evidence="4" id="KW-0862">Zinc</keyword>
<dbReference type="InterPro" id="IPR013246">
    <property type="entry name" value="SAGA_su_Sgf11"/>
</dbReference>
<dbReference type="STRING" id="946362.F2TWU2"/>
<evidence type="ECO:0000256" key="9">
    <source>
        <dbReference type="ARBA" id="ARBA00023242"/>
    </source>
</evidence>
<dbReference type="PANTHER" id="PTHR46367:SF1">
    <property type="entry name" value="ATAXIN-7-LIKE PROTEIN 3"/>
    <property type="match status" value="1"/>
</dbReference>
<evidence type="ECO:0000256" key="7">
    <source>
        <dbReference type="ARBA" id="ARBA00023159"/>
    </source>
</evidence>